<proteinExistence type="predicted"/>
<comment type="caution">
    <text evidence="1">The sequence shown here is derived from an EMBL/GenBank/DDBJ whole genome shotgun (WGS) entry which is preliminary data.</text>
</comment>
<dbReference type="Proteomes" id="UP000321523">
    <property type="component" value="Unassembled WGS sequence"/>
</dbReference>
<reference evidence="1 2" key="1">
    <citation type="submission" date="2019-07" db="EMBL/GenBank/DDBJ databases">
        <title>Whole genome shotgun sequence of Skermanella aerolata NBRC 106429.</title>
        <authorList>
            <person name="Hosoyama A."/>
            <person name="Uohara A."/>
            <person name="Ohji S."/>
            <person name="Ichikawa N."/>
        </authorList>
    </citation>
    <scope>NUCLEOTIDE SEQUENCE [LARGE SCALE GENOMIC DNA]</scope>
    <source>
        <strain evidence="1 2">NBRC 106429</strain>
    </source>
</reference>
<evidence type="ECO:0000313" key="1">
    <source>
        <dbReference type="EMBL" id="GEO41071.1"/>
    </source>
</evidence>
<dbReference type="Gene3D" id="3.40.50.150">
    <property type="entry name" value="Vaccinia Virus protein VP39"/>
    <property type="match status" value="2"/>
</dbReference>
<dbReference type="EMBL" id="BJYZ01000025">
    <property type="protein sequence ID" value="GEO41071.1"/>
    <property type="molecule type" value="Genomic_DNA"/>
</dbReference>
<gene>
    <name evidence="1" type="ORF">SAE02_52190</name>
</gene>
<sequence length="250" mass="28502">MEIFKFWKLYKNQVEPEVKGWFYDHDLIMFWLLDFIQKEAGWRGDLCELGVYEGRSAIGLGALARPGESLFCFDLFHEVSQAVVESNIRRFCPDLDGRLGCIQRDLPSMRAVPPEVAPGSLRFLHIDAVHDHPGVLNDLRNFAPLLTPEAVIVLDDCFDPDWPGVATAMTEFCLSEMGRHIRPFSASRSKMYLCARPLVEVYQRCIVASRHIDNMSFERVLDGSVLRCFTHYPVLHDDLLRVLDAGDGAR</sequence>
<evidence type="ECO:0008006" key="3">
    <source>
        <dbReference type="Google" id="ProtNLM"/>
    </source>
</evidence>
<dbReference type="InterPro" id="IPR029063">
    <property type="entry name" value="SAM-dependent_MTases_sf"/>
</dbReference>
<dbReference type="OrthoDB" id="7192174at2"/>
<dbReference type="SUPFAM" id="SSF53335">
    <property type="entry name" value="S-adenosyl-L-methionine-dependent methyltransferases"/>
    <property type="match status" value="1"/>
</dbReference>
<dbReference type="Pfam" id="PF13578">
    <property type="entry name" value="Methyltransf_24"/>
    <property type="match status" value="1"/>
</dbReference>
<dbReference type="RefSeq" id="WP_044432010.1">
    <property type="nucleotide sequence ID" value="NZ_BJYZ01000025.1"/>
</dbReference>
<organism evidence="1 2">
    <name type="scientific">Skermanella aerolata</name>
    <dbReference type="NCBI Taxonomy" id="393310"/>
    <lineage>
        <taxon>Bacteria</taxon>
        <taxon>Pseudomonadati</taxon>
        <taxon>Pseudomonadota</taxon>
        <taxon>Alphaproteobacteria</taxon>
        <taxon>Rhodospirillales</taxon>
        <taxon>Azospirillaceae</taxon>
        <taxon>Skermanella</taxon>
    </lineage>
</organism>
<dbReference type="AlphaFoldDB" id="A0A512DX75"/>
<evidence type="ECO:0000313" key="2">
    <source>
        <dbReference type="Proteomes" id="UP000321523"/>
    </source>
</evidence>
<keyword evidence="2" id="KW-1185">Reference proteome</keyword>
<name>A0A512DX75_9PROT</name>
<protein>
    <recommendedName>
        <fullName evidence="3">Class I SAM-dependent methyltransferase</fullName>
    </recommendedName>
</protein>
<accession>A0A512DX75</accession>